<keyword evidence="7 8" id="KW-0472">Membrane</keyword>
<evidence type="ECO:0000256" key="3">
    <source>
        <dbReference type="ARBA" id="ARBA00022475"/>
    </source>
</evidence>
<dbReference type="Proteomes" id="UP001501509">
    <property type="component" value="Unassembled WGS sequence"/>
</dbReference>
<feature type="transmembrane region" description="Helical" evidence="8">
    <location>
        <begin position="280"/>
        <end position="301"/>
    </location>
</feature>
<protein>
    <submittedName>
        <fullName evidence="10">MFS transporter</fullName>
    </submittedName>
</protein>
<dbReference type="InterPro" id="IPR020846">
    <property type="entry name" value="MFS_dom"/>
</dbReference>
<dbReference type="PANTHER" id="PTHR43528">
    <property type="entry name" value="ALPHA-KETOGLUTARATE PERMEASE"/>
    <property type="match status" value="1"/>
</dbReference>
<sequence length="454" mass="48382">MSHTTAPSDPKADPSSVRRAVLASTMGNAVEWFDYGVFTSGAITGIIGAAFFPGDSNAVLKSLALVAIGFIVRPFGGAFFGPLGDKIGRRPVLALTILLMSTCTFIVGVLPTYATIGVAAPVLLLMLRLVQGFSTGGEYGGAATFIAEYAPTRKRGFYGSFLEVGTLTGYILGNGVVLTVSLLAGTEAMHDWAWRIPFLFALPLGVVGLYLRSKLDDPPAFRRLQETGRKPRKAPFKETLVGHWPMILNLIGIVILLNVADYMLLTTMPSYFTSHLDIGANTSTIIIIGVELAQLCVLVPLGMLSDRIGRKPLLMASAIGFLLLSYPAIRLMQSGSMVALVIGFLAVAFLLALILSVIGSTFPAMFPTRVRYGSFAIGYNVSTALFGGTAGVIVEALINKTGDKNWPAYYLMGAAAIAIIPILRIPETAGVPIEVIDEENDRHAGELTGPRARH</sequence>
<dbReference type="RefSeq" id="WP_344538404.1">
    <property type="nucleotide sequence ID" value="NZ_BAAATD010000001.1"/>
</dbReference>
<feature type="transmembrane region" description="Helical" evidence="8">
    <location>
        <begin position="406"/>
        <end position="423"/>
    </location>
</feature>
<reference evidence="10 11" key="1">
    <citation type="journal article" date="2019" name="Int. J. Syst. Evol. Microbiol.">
        <title>The Global Catalogue of Microorganisms (GCM) 10K type strain sequencing project: providing services to taxonomists for standard genome sequencing and annotation.</title>
        <authorList>
            <consortium name="The Broad Institute Genomics Platform"/>
            <consortium name="The Broad Institute Genome Sequencing Center for Infectious Disease"/>
            <person name="Wu L."/>
            <person name="Ma J."/>
        </authorList>
    </citation>
    <scope>NUCLEOTIDE SEQUENCE [LARGE SCALE GENOMIC DNA]</scope>
    <source>
        <strain evidence="10 11">JCM 6833</strain>
    </source>
</reference>
<proteinExistence type="predicted"/>
<keyword evidence="11" id="KW-1185">Reference proteome</keyword>
<dbReference type="PROSITE" id="PS00216">
    <property type="entry name" value="SUGAR_TRANSPORT_1"/>
    <property type="match status" value="1"/>
</dbReference>
<gene>
    <name evidence="10" type="ORF">GCM10010411_12060</name>
</gene>
<evidence type="ECO:0000256" key="8">
    <source>
        <dbReference type="SAM" id="Phobius"/>
    </source>
</evidence>
<dbReference type="InterPro" id="IPR005829">
    <property type="entry name" value="Sugar_transporter_CS"/>
</dbReference>
<name>A0ABN3PDY3_9ACTN</name>
<evidence type="ECO:0000256" key="2">
    <source>
        <dbReference type="ARBA" id="ARBA00022448"/>
    </source>
</evidence>
<keyword evidence="6 8" id="KW-1133">Transmembrane helix</keyword>
<evidence type="ECO:0000259" key="9">
    <source>
        <dbReference type="PROSITE" id="PS50850"/>
    </source>
</evidence>
<dbReference type="Gene3D" id="1.20.1250.20">
    <property type="entry name" value="MFS general substrate transporter like domains"/>
    <property type="match status" value="1"/>
</dbReference>
<dbReference type="InterPro" id="IPR051084">
    <property type="entry name" value="H+-coupled_symporters"/>
</dbReference>
<feature type="domain" description="Major facilitator superfamily (MFS) profile" evidence="9">
    <location>
        <begin position="20"/>
        <end position="430"/>
    </location>
</feature>
<keyword evidence="4 8" id="KW-0812">Transmembrane</keyword>
<dbReference type="PANTHER" id="PTHR43528:SF1">
    <property type="entry name" value="ALPHA-KETOGLUTARATE PERMEASE"/>
    <property type="match status" value="1"/>
</dbReference>
<feature type="transmembrane region" description="Helical" evidence="8">
    <location>
        <begin position="240"/>
        <end position="260"/>
    </location>
</feature>
<evidence type="ECO:0000256" key="6">
    <source>
        <dbReference type="ARBA" id="ARBA00022989"/>
    </source>
</evidence>
<feature type="transmembrane region" description="Helical" evidence="8">
    <location>
        <begin position="59"/>
        <end position="80"/>
    </location>
</feature>
<feature type="transmembrane region" description="Helical" evidence="8">
    <location>
        <begin position="192"/>
        <end position="211"/>
    </location>
</feature>
<dbReference type="InterPro" id="IPR036259">
    <property type="entry name" value="MFS_trans_sf"/>
</dbReference>
<dbReference type="InterPro" id="IPR005828">
    <property type="entry name" value="MFS_sugar_transport-like"/>
</dbReference>
<evidence type="ECO:0000256" key="4">
    <source>
        <dbReference type="ARBA" id="ARBA00022692"/>
    </source>
</evidence>
<comment type="caution">
    <text evidence="10">The sequence shown here is derived from an EMBL/GenBank/DDBJ whole genome shotgun (WGS) entry which is preliminary data.</text>
</comment>
<keyword evidence="5" id="KW-0769">Symport</keyword>
<evidence type="ECO:0000313" key="11">
    <source>
        <dbReference type="Proteomes" id="UP001501509"/>
    </source>
</evidence>
<feature type="transmembrane region" description="Helical" evidence="8">
    <location>
        <begin position="313"/>
        <end position="332"/>
    </location>
</feature>
<feature type="transmembrane region" description="Helical" evidence="8">
    <location>
        <begin position="32"/>
        <end position="52"/>
    </location>
</feature>
<organism evidence="10 11">
    <name type="scientific">Actinomadura fulvescens</name>
    <dbReference type="NCBI Taxonomy" id="46160"/>
    <lineage>
        <taxon>Bacteria</taxon>
        <taxon>Bacillati</taxon>
        <taxon>Actinomycetota</taxon>
        <taxon>Actinomycetes</taxon>
        <taxon>Streptosporangiales</taxon>
        <taxon>Thermomonosporaceae</taxon>
        <taxon>Actinomadura</taxon>
    </lineage>
</organism>
<keyword evidence="3" id="KW-1003">Cell membrane</keyword>
<dbReference type="PROSITE" id="PS50850">
    <property type="entry name" value="MFS"/>
    <property type="match status" value="1"/>
</dbReference>
<dbReference type="PROSITE" id="PS00217">
    <property type="entry name" value="SUGAR_TRANSPORT_2"/>
    <property type="match status" value="1"/>
</dbReference>
<feature type="transmembrane region" description="Helical" evidence="8">
    <location>
        <begin position="372"/>
        <end position="394"/>
    </location>
</feature>
<accession>A0ABN3PDY3</accession>
<evidence type="ECO:0000256" key="1">
    <source>
        <dbReference type="ARBA" id="ARBA00004651"/>
    </source>
</evidence>
<feature type="transmembrane region" description="Helical" evidence="8">
    <location>
        <begin position="92"/>
        <end position="125"/>
    </location>
</feature>
<dbReference type="SUPFAM" id="SSF103473">
    <property type="entry name" value="MFS general substrate transporter"/>
    <property type="match status" value="1"/>
</dbReference>
<feature type="transmembrane region" description="Helical" evidence="8">
    <location>
        <begin position="161"/>
        <end position="186"/>
    </location>
</feature>
<evidence type="ECO:0000256" key="5">
    <source>
        <dbReference type="ARBA" id="ARBA00022847"/>
    </source>
</evidence>
<dbReference type="Pfam" id="PF00083">
    <property type="entry name" value="Sugar_tr"/>
    <property type="match status" value="2"/>
</dbReference>
<comment type="subcellular location">
    <subcellularLocation>
        <location evidence="1">Cell membrane</location>
        <topology evidence="1">Multi-pass membrane protein</topology>
    </subcellularLocation>
</comment>
<dbReference type="EMBL" id="BAAATD010000001">
    <property type="protein sequence ID" value="GAA2581089.1"/>
    <property type="molecule type" value="Genomic_DNA"/>
</dbReference>
<evidence type="ECO:0000256" key="7">
    <source>
        <dbReference type="ARBA" id="ARBA00023136"/>
    </source>
</evidence>
<feature type="transmembrane region" description="Helical" evidence="8">
    <location>
        <begin position="338"/>
        <end position="360"/>
    </location>
</feature>
<keyword evidence="2" id="KW-0813">Transport</keyword>
<evidence type="ECO:0000313" key="10">
    <source>
        <dbReference type="EMBL" id="GAA2581089.1"/>
    </source>
</evidence>